<sequence length="333" mass="36643">MAAPRLVEVTGGVQLKREGASRFRPARRNTTLRRGDLLRPASGARVRVLCDDGRTRPVPAGVTTGVNTLCPPPRSTTRNGTVRPRTGTLDIPYIISPRATFLLVKQPTLRWNAATGAKNFTVTVRGRGFEWTEQVVRKEACQGNTCTLVYSGSPFQPGVNYKLVVKADTNRSSAEETTPGLGFGLIELEQRQEVQTIAQRIEEQDLSKEVKLIALADLYADYNLVAEALEILEEGVKTQPLAAAYRRLGDLYLGIGLVREAEVRYLEAIQLASEAGESEEKAAAQVGLSQVSEALNRREEAVRLLEEAIAGYENLGDEQRVNELKERLEKLQG</sequence>
<comment type="caution">
    <text evidence="2">The sequence shown here is derived from an EMBL/GenBank/DDBJ whole genome shotgun (WGS) entry which is preliminary data.</text>
</comment>
<keyword evidence="3" id="KW-1185">Reference proteome</keyword>
<feature type="coiled-coil region" evidence="1">
    <location>
        <begin position="288"/>
        <end position="315"/>
    </location>
</feature>
<evidence type="ECO:0000256" key="1">
    <source>
        <dbReference type="SAM" id="Coils"/>
    </source>
</evidence>
<keyword evidence="1" id="KW-0175">Coiled coil</keyword>
<dbReference type="Gene3D" id="1.25.40.10">
    <property type="entry name" value="Tetratricopeptide repeat domain"/>
    <property type="match status" value="1"/>
</dbReference>
<name>A0A8J7JBY1_9CYAN</name>
<dbReference type="SUPFAM" id="SSF48452">
    <property type="entry name" value="TPR-like"/>
    <property type="match status" value="1"/>
</dbReference>
<dbReference type="RefSeq" id="WP_194030338.1">
    <property type="nucleotide sequence ID" value="NZ_JADEWZ010000022.1"/>
</dbReference>
<protein>
    <submittedName>
        <fullName evidence="2">Tetratricopeptide repeat protein</fullName>
    </submittedName>
</protein>
<organism evidence="2 3">
    <name type="scientific">Lusitaniella coriacea LEGE 07157</name>
    <dbReference type="NCBI Taxonomy" id="945747"/>
    <lineage>
        <taxon>Bacteria</taxon>
        <taxon>Bacillati</taxon>
        <taxon>Cyanobacteriota</taxon>
        <taxon>Cyanophyceae</taxon>
        <taxon>Spirulinales</taxon>
        <taxon>Lusitaniellaceae</taxon>
        <taxon>Lusitaniella</taxon>
    </lineage>
</organism>
<dbReference type="InterPro" id="IPR011990">
    <property type="entry name" value="TPR-like_helical_dom_sf"/>
</dbReference>
<proteinExistence type="predicted"/>
<dbReference type="EMBL" id="JADEWZ010000022">
    <property type="protein sequence ID" value="MBE9117250.1"/>
    <property type="molecule type" value="Genomic_DNA"/>
</dbReference>
<evidence type="ECO:0000313" key="3">
    <source>
        <dbReference type="Proteomes" id="UP000654482"/>
    </source>
</evidence>
<reference evidence="2" key="1">
    <citation type="submission" date="2020-10" db="EMBL/GenBank/DDBJ databases">
        <authorList>
            <person name="Castelo-Branco R."/>
            <person name="Eusebio N."/>
            <person name="Adriana R."/>
            <person name="Vieira A."/>
            <person name="Brugerolle De Fraissinette N."/>
            <person name="Rezende De Castro R."/>
            <person name="Schneider M.P."/>
            <person name="Vasconcelos V."/>
            <person name="Leao P.N."/>
        </authorList>
    </citation>
    <scope>NUCLEOTIDE SEQUENCE</scope>
    <source>
        <strain evidence="2">LEGE 07157</strain>
    </source>
</reference>
<dbReference type="AlphaFoldDB" id="A0A8J7JBY1"/>
<dbReference type="Proteomes" id="UP000654482">
    <property type="component" value="Unassembled WGS sequence"/>
</dbReference>
<accession>A0A8J7JBY1</accession>
<dbReference type="Pfam" id="PF13424">
    <property type="entry name" value="TPR_12"/>
    <property type="match status" value="1"/>
</dbReference>
<gene>
    <name evidence="2" type="ORF">IQ249_15220</name>
</gene>
<evidence type="ECO:0000313" key="2">
    <source>
        <dbReference type="EMBL" id="MBE9117250.1"/>
    </source>
</evidence>